<dbReference type="Proteomes" id="UP000295371">
    <property type="component" value="Unassembled WGS sequence"/>
</dbReference>
<dbReference type="PANTHER" id="PTHR48081:SF8">
    <property type="entry name" value="ALPHA_BETA HYDROLASE FOLD-3 DOMAIN-CONTAINING PROTEIN-RELATED"/>
    <property type="match status" value="1"/>
</dbReference>
<dbReference type="InterPro" id="IPR050300">
    <property type="entry name" value="GDXG_lipolytic_enzyme"/>
</dbReference>
<dbReference type="Gene3D" id="3.40.50.1820">
    <property type="entry name" value="alpha/beta hydrolase"/>
    <property type="match status" value="1"/>
</dbReference>
<comment type="caution">
    <text evidence="3">The sequence shown here is derived from an EMBL/GenBank/DDBJ whole genome shotgun (WGS) entry which is preliminary data.</text>
</comment>
<evidence type="ECO:0000259" key="2">
    <source>
        <dbReference type="Pfam" id="PF07859"/>
    </source>
</evidence>
<dbReference type="EMBL" id="SOAW01000001">
    <property type="protein sequence ID" value="TDT33290.1"/>
    <property type="molecule type" value="Genomic_DNA"/>
</dbReference>
<evidence type="ECO:0000313" key="4">
    <source>
        <dbReference type="Proteomes" id="UP000295371"/>
    </source>
</evidence>
<name>A0A4R7J781_9ACTN</name>
<organism evidence="3 4">
    <name type="scientific">Naumannella halotolerans</name>
    <dbReference type="NCBI Taxonomy" id="993414"/>
    <lineage>
        <taxon>Bacteria</taxon>
        <taxon>Bacillati</taxon>
        <taxon>Actinomycetota</taxon>
        <taxon>Actinomycetes</taxon>
        <taxon>Propionibacteriales</taxon>
        <taxon>Propionibacteriaceae</taxon>
        <taxon>Naumannella</taxon>
    </lineage>
</organism>
<feature type="domain" description="Alpha/beta hydrolase fold-3" evidence="2">
    <location>
        <begin position="138"/>
        <end position="339"/>
    </location>
</feature>
<proteinExistence type="predicted"/>
<dbReference type="InterPro" id="IPR029058">
    <property type="entry name" value="AB_hydrolase_fold"/>
</dbReference>
<evidence type="ECO:0000256" key="1">
    <source>
        <dbReference type="ARBA" id="ARBA00022801"/>
    </source>
</evidence>
<dbReference type="RefSeq" id="WP_133753833.1">
    <property type="nucleotide sequence ID" value="NZ_CP171129.1"/>
</dbReference>
<accession>A0A4R7J781</accession>
<dbReference type="PANTHER" id="PTHR48081">
    <property type="entry name" value="AB HYDROLASE SUPERFAMILY PROTEIN C4A8.06C"/>
    <property type="match status" value="1"/>
</dbReference>
<dbReference type="AlphaFoldDB" id="A0A4R7J781"/>
<dbReference type="GO" id="GO:0016787">
    <property type="term" value="F:hydrolase activity"/>
    <property type="evidence" value="ECO:0007669"/>
    <property type="project" value="UniProtKB-KW"/>
</dbReference>
<reference evidence="3 4" key="1">
    <citation type="submission" date="2019-03" db="EMBL/GenBank/DDBJ databases">
        <title>Genomic Encyclopedia of Archaeal and Bacterial Type Strains, Phase II (KMG-II): from individual species to whole genera.</title>
        <authorList>
            <person name="Goeker M."/>
        </authorList>
    </citation>
    <scope>NUCLEOTIDE SEQUENCE [LARGE SCALE GENOMIC DNA]</scope>
    <source>
        <strain evidence="3 4">DSM 24323</strain>
    </source>
</reference>
<protein>
    <submittedName>
        <fullName evidence="3">Acetyl esterase/lipase</fullName>
    </submittedName>
</protein>
<sequence>MTAIDPTTARFVAEVRRSTTGPGPDHPGLRGSQESVEDWLSRVRTARREADRRAVEHRRLVDAAARTLYGHTAAELVDTIAELDHLDLTLTVDDRWSLADLVPDRDAELPHTPAHRLDPSQHPIALRVTTPPDPRAVVIRLHGGAFWMGGGSVGREIDAALIDRVAHGAAAAVIDLDYRLAPEYPFPAPVVDTLALLDRLRADGLGLVAPDVPVALLGTSSGANVAVAAARLDRLRGCRDVPGLQALALIVPSVQLTTLPDGTTPDPQAWESRHELLDSYLAGLALDDPWASPALDTASLALPPTRIAVAAYDEIAAGGRELSAAIRRSGGAAWCQDYPMTHTIAAPQTEAAMINDTAEFLADRLGRV</sequence>
<evidence type="ECO:0000313" key="3">
    <source>
        <dbReference type="EMBL" id="TDT33290.1"/>
    </source>
</evidence>
<dbReference type="OrthoDB" id="3181909at2"/>
<dbReference type="SUPFAM" id="SSF53474">
    <property type="entry name" value="alpha/beta-Hydrolases"/>
    <property type="match status" value="1"/>
</dbReference>
<gene>
    <name evidence="3" type="ORF">CLV29_0897</name>
</gene>
<dbReference type="Pfam" id="PF07859">
    <property type="entry name" value="Abhydrolase_3"/>
    <property type="match status" value="1"/>
</dbReference>
<keyword evidence="1" id="KW-0378">Hydrolase</keyword>
<keyword evidence="4" id="KW-1185">Reference proteome</keyword>
<dbReference type="InterPro" id="IPR013094">
    <property type="entry name" value="AB_hydrolase_3"/>
</dbReference>